<feature type="region of interest" description="Disordered" evidence="1">
    <location>
        <begin position="52"/>
        <end position="88"/>
    </location>
</feature>
<evidence type="ECO:0000313" key="3">
    <source>
        <dbReference type="EMBL" id="SHG01114.1"/>
    </source>
</evidence>
<protein>
    <recommendedName>
        <fullName evidence="5">Cytochrome c domain-containing protein</fullName>
    </recommendedName>
</protein>
<dbReference type="Proteomes" id="UP000190675">
    <property type="component" value="Chromosome I"/>
</dbReference>
<keyword evidence="2" id="KW-0732">Signal</keyword>
<evidence type="ECO:0000256" key="1">
    <source>
        <dbReference type="SAM" id="MobiDB-lite"/>
    </source>
</evidence>
<dbReference type="RefSeq" id="WP_079563865.1">
    <property type="nucleotide sequence ID" value="NZ_LT670818.1"/>
</dbReference>
<gene>
    <name evidence="3" type="ORF">SAMN05444169_0041</name>
</gene>
<proteinExistence type="predicted"/>
<dbReference type="EMBL" id="LT670818">
    <property type="protein sequence ID" value="SHG01114.1"/>
    <property type="molecule type" value="Genomic_DNA"/>
</dbReference>
<feature type="signal peptide" evidence="2">
    <location>
        <begin position="1"/>
        <end position="34"/>
    </location>
</feature>
<feature type="chain" id="PRO_5009910402" description="Cytochrome c domain-containing protein" evidence="2">
    <location>
        <begin position="35"/>
        <end position="88"/>
    </location>
</feature>
<evidence type="ECO:0000256" key="2">
    <source>
        <dbReference type="SAM" id="SignalP"/>
    </source>
</evidence>
<name>A0A1M5GBM1_9BRAD</name>
<accession>A0A1M5GBM1</accession>
<evidence type="ECO:0000313" key="4">
    <source>
        <dbReference type="Proteomes" id="UP000190675"/>
    </source>
</evidence>
<organism evidence="3 4">
    <name type="scientific">Bradyrhizobium erythrophlei</name>
    <dbReference type="NCBI Taxonomy" id="1437360"/>
    <lineage>
        <taxon>Bacteria</taxon>
        <taxon>Pseudomonadati</taxon>
        <taxon>Pseudomonadota</taxon>
        <taxon>Alphaproteobacteria</taxon>
        <taxon>Hyphomicrobiales</taxon>
        <taxon>Nitrobacteraceae</taxon>
        <taxon>Bradyrhizobium</taxon>
    </lineage>
</organism>
<evidence type="ECO:0008006" key="5">
    <source>
        <dbReference type="Google" id="ProtNLM"/>
    </source>
</evidence>
<dbReference type="OrthoDB" id="9953713at2"/>
<dbReference type="AlphaFoldDB" id="A0A1M5GBM1"/>
<sequence length="88" mass="9469">MTHTASRTNAIHFKTIAGACAVAAVLLAGSPAFATQLARHDAHCAACRQDAEPRDHRPFGTSPSHEIDAPRLNRHATHHDWPANMILG</sequence>
<reference evidence="3 4" key="1">
    <citation type="submission" date="2016-11" db="EMBL/GenBank/DDBJ databases">
        <authorList>
            <person name="Jaros S."/>
            <person name="Januszkiewicz K."/>
            <person name="Wedrychowicz H."/>
        </authorList>
    </citation>
    <scope>NUCLEOTIDE SEQUENCE [LARGE SCALE GENOMIC DNA]</scope>
    <source>
        <strain evidence="3 4">GAS242</strain>
    </source>
</reference>